<dbReference type="Pfam" id="PF18052">
    <property type="entry name" value="Rx_N"/>
    <property type="match status" value="1"/>
</dbReference>
<dbReference type="InterPro" id="IPR058922">
    <property type="entry name" value="WHD_DRP"/>
</dbReference>
<dbReference type="Pfam" id="PF25019">
    <property type="entry name" value="LRR_R13L1-DRL21"/>
    <property type="match status" value="1"/>
</dbReference>
<dbReference type="InterPro" id="IPR002182">
    <property type="entry name" value="NB-ARC"/>
</dbReference>
<dbReference type="InterPro" id="IPR042197">
    <property type="entry name" value="Apaf_helical"/>
</dbReference>
<dbReference type="InterPro" id="IPR036388">
    <property type="entry name" value="WH-like_DNA-bd_sf"/>
</dbReference>
<dbReference type="EMBL" id="JBFOLK010000008">
    <property type="protein sequence ID" value="KAL2490911.1"/>
    <property type="molecule type" value="Genomic_DNA"/>
</dbReference>
<dbReference type="GO" id="GO:0006952">
    <property type="term" value="P:defense response"/>
    <property type="evidence" value="ECO:0007669"/>
    <property type="project" value="UniProtKB-KW"/>
</dbReference>
<evidence type="ECO:0000256" key="3">
    <source>
        <dbReference type="ARBA" id="ARBA00022737"/>
    </source>
</evidence>
<comment type="similarity">
    <text evidence="1">Belongs to the disease resistance NB-LRR family.</text>
</comment>
<dbReference type="GO" id="GO:0005524">
    <property type="term" value="F:ATP binding"/>
    <property type="evidence" value="ECO:0007669"/>
    <property type="project" value="UniProtKB-KW"/>
</dbReference>
<evidence type="ECO:0000259" key="12">
    <source>
        <dbReference type="Pfam" id="PF25019"/>
    </source>
</evidence>
<evidence type="ECO:0000256" key="7">
    <source>
        <dbReference type="SAM" id="SignalP"/>
    </source>
</evidence>
<feature type="signal peptide" evidence="7">
    <location>
        <begin position="1"/>
        <end position="15"/>
    </location>
</feature>
<comment type="caution">
    <text evidence="13">The sequence shown here is derived from an EMBL/GenBank/DDBJ whole genome shotgun (WGS) entry which is preliminary data.</text>
</comment>
<evidence type="ECO:0000259" key="10">
    <source>
        <dbReference type="Pfam" id="PF23559"/>
    </source>
</evidence>
<feature type="domain" description="Disease resistance protein winged helix" evidence="10">
    <location>
        <begin position="310"/>
        <end position="382"/>
    </location>
</feature>
<sequence length="1296" mass="145602">MEQIVLAPLLQLVQAVIQDAEEQQATDKSIRIWLSQLKDAAYKAEDLLEEFTHMLQNYKLSKPYASSEGTTSVISIVGTPGIGKTTLAQFIYNDEEVKEHFNLRIWIFVSPDFKAKRIIKAAIESSSGNKCDLVDLDGLQCELWKSLNDKKYLLVLDDVWTEDQDEWDQLRPLFCCGADGSKVLVTTCSQKVALVLGNSNTAYRLKGLSEDDCFYIFRKRAFFMQTEEENSLKLPGIGKELMRKCGGMPLAAKILGGLMHFKREESEWLYVLNSDLWNLDVYRSKFIPALLLSYLHLPSHLKHCFAFCSIFPKNFEIKREKLIHMWMAQGLILSDGGGKPLEDIGDEYFNELLWMSVFEDVKETEGGFVRGYKINDAFYSLARSITQKDFLVLENQLAQTNNGQVHHASIVCNNRPSLIPEALSQAKHLRTLLVFSEDGLLEVPSDIFSSFIYLRVLDLSGCKTCLPQSIRDISLLKYLDLSNCHFDKLPSGISSLLYLQALNLFGCYNLKCLPSMDLITGLRHLNISGCEALAELPLGIGKLVHLQTLPIFVVPIRLRKRDKWIRMEGRSLRPARIAELEHLNLRGELKIKHLERIVDVEEVKLANLRNKEYLESLGLCWGNKGADLIINPSLEANVARFQERKHHVPGLSEEPETHATTSNQDLAGEVLACLQPPKNLKKIFIVGYPGIGFPNWTLPNLTEMVLISCRGCVQLPILGHLPLLRSLRMEGMDNITHIGPEFYGEHVVSFPSLQELFMRDFPSLQEWLIPNGKEIFPKLSKLVLRMCPNLVSLPLFLSLKHLEIQSCRSIILNSTEELTLLSTLIIEGFDDLSSLPANLLRDNPLLTCLTIKSCPRLQSLGPDFGCLTSLKTLSIQWCEELSLLPEGFENLNALECFVISDCHSMEILLENPIGGLRSLQILSIENCSSLSSISVGLQNLTALKHLTVMYCPNLAGLPDSLEHLSSLLSLAVISCPLLECLPEGLKHVKTLQSLEIRSCQRISDLPEWLDSFVSLRTLAISELPNIKSLPVAVRRLTKLQHLSIQECPHLQGRCQKERGEDWWKVAHVPHKYISSSQQQAFSSTHQWDNFLLNGALSSITGKHPLSVVKNELALHVLLDYFDAPKLHKISDGSTLSTTLYQTTGNALGNLGLSTLLFSRVAKSASAQGFQARNLTPPTPNQSTKCLTLFLFSRSARRLMRRRFLNAPAPKASDVNITGLLEKAGCKTFASLIVSTGVLKFYQSAIDKGLTIFAVLLALQHYPYPQHFDRPPFPSVPRGTRRHLSHKRCWGPTKTAI</sequence>
<protein>
    <submittedName>
        <fullName evidence="13">Disease resistance RPP13-like protein 1</fullName>
    </submittedName>
</protein>
<dbReference type="Pfam" id="PF23598">
    <property type="entry name" value="LRR_14"/>
    <property type="match status" value="2"/>
</dbReference>
<evidence type="ECO:0000256" key="2">
    <source>
        <dbReference type="ARBA" id="ARBA00022614"/>
    </source>
</evidence>
<dbReference type="SUPFAM" id="SSF52047">
    <property type="entry name" value="RNI-like"/>
    <property type="match status" value="2"/>
</dbReference>
<dbReference type="InterPro" id="IPR055414">
    <property type="entry name" value="LRR_R13L4/SHOC2-like"/>
</dbReference>
<name>A0ABD1RR74_9LAMI</name>
<keyword evidence="6" id="KW-0067">ATP-binding</keyword>
<reference evidence="14" key="1">
    <citation type="submission" date="2024-07" db="EMBL/GenBank/DDBJ databases">
        <title>Two chromosome-level genome assemblies of Korean endemic species Abeliophyllum distichum and Forsythia ovata (Oleaceae).</title>
        <authorList>
            <person name="Jang H."/>
        </authorList>
    </citation>
    <scope>NUCLEOTIDE SEQUENCE [LARGE SCALE GENOMIC DNA]</scope>
</reference>
<organism evidence="13 14">
    <name type="scientific">Abeliophyllum distichum</name>
    <dbReference type="NCBI Taxonomy" id="126358"/>
    <lineage>
        <taxon>Eukaryota</taxon>
        <taxon>Viridiplantae</taxon>
        <taxon>Streptophyta</taxon>
        <taxon>Embryophyta</taxon>
        <taxon>Tracheophyta</taxon>
        <taxon>Spermatophyta</taxon>
        <taxon>Magnoliopsida</taxon>
        <taxon>eudicotyledons</taxon>
        <taxon>Gunneridae</taxon>
        <taxon>Pentapetalae</taxon>
        <taxon>asterids</taxon>
        <taxon>lamiids</taxon>
        <taxon>Lamiales</taxon>
        <taxon>Oleaceae</taxon>
        <taxon>Forsythieae</taxon>
        <taxon>Abeliophyllum</taxon>
    </lineage>
</organism>
<dbReference type="PRINTS" id="PR00364">
    <property type="entry name" value="DISEASERSIST"/>
</dbReference>
<evidence type="ECO:0000256" key="5">
    <source>
        <dbReference type="ARBA" id="ARBA00022821"/>
    </source>
</evidence>
<dbReference type="Pfam" id="PF00931">
    <property type="entry name" value="NB-ARC"/>
    <property type="match status" value="1"/>
</dbReference>
<keyword evidence="7" id="KW-0732">Signal</keyword>
<evidence type="ECO:0000259" key="8">
    <source>
        <dbReference type="Pfam" id="PF00931"/>
    </source>
</evidence>
<gene>
    <name evidence="13" type="ORF">Adt_26539</name>
</gene>
<dbReference type="InterPro" id="IPR056789">
    <property type="entry name" value="LRR_R13L1-DRL21"/>
</dbReference>
<keyword evidence="14" id="KW-1185">Reference proteome</keyword>
<feature type="domain" description="NB-ARC" evidence="8">
    <location>
        <begin position="69"/>
        <end position="225"/>
    </location>
</feature>
<feature type="domain" description="Disease resistance R13L4/SHOC-2-like LRR" evidence="11">
    <location>
        <begin position="804"/>
        <end position="1020"/>
    </location>
</feature>
<dbReference type="InterPro" id="IPR041118">
    <property type="entry name" value="Rx_N"/>
</dbReference>
<feature type="domain" description="Disease resistance N-terminal" evidence="9">
    <location>
        <begin position="10"/>
        <end position="59"/>
    </location>
</feature>
<keyword evidence="4" id="KW-0547">Nucleotide-binding</keyword>
<dbReference type="Proteomes" id="UP001604336">
    <property type="component" value="Unassembled WGS sequence"/>
</dbReference>
<dbReference type="PANTHER" id="PTHR36766">
    <property type="entry name" value="PLANT BROAD-SPECTRUM MILDEW RESISTANCE PROTEIN RPW8"/>
    <property type="match status" value="1"/>
</dbReference>
<keyword evidence="5" id="KW-0611">Plant defense</keyword>
<proteinExistence type="inferred from homology"/>
<evidence type="ECO:0000313" key="13">
    <source>
        <dbReference type="EMBL" id="KAL2490911.1"/>
    </source>
</evidence>
<dbReference type="Gene3D" id="1.10.8.430">
    <property type="entry name" value="Helical domain of apoptotic protease-activating factors"/>
    <property type="match status" value="1"/>
</dbReference>
<dbReference type="GO" id="GO:0051707">
    <property type="term" value="P:response to other organism"/>
    <property type="evidence" value="ECO:0007669"/>
    <property type="project" value="UniProtKB-ARBA"/>
</dbReference>
<dbReference type="PANTHER" id="PTHR36766:SF48">
    <property type="entry name" value="DISEASE RESISTANCE PROTEIN RGA3"/>
    <property type="match status" value="1"/>
</dbReference>
<feature type="domain" description="Disease resistance R13L4/SHOC-2-like LRR" evidence="11">
    <location>
        <begin position="428"/>
        <end position="560"/>
    </location>
</feature>
<evidence type="ECO:0000256" key="1">
    <source>
        <dbReference type="ARBA" id="ARBA00008894"/>
    </source>
</evidence>
<dbReference type="Gene3D" id="3.80.10.10">
    <property type="entry name" value="Ribonuclease Inhibitor"/>
    <property type="match status" value="4"/>
</dbReference>
<dbReference type="SUPFAM" id="SSF52540">
    <property type="entry name" value="P-loop containing nucleoside triphosphate hydrolases"/>
    <property type="match status" value="1"/>
</dbReference>
<dbReference type="Gene3D" id="3.40.50.300">
    <property type="entry name" value="P-loop containing nucleotide triphosphate hydrolases"/>
    <property type="match status" value="1"/>
</dbReference>
<feature type="chain" id="PRO_5044741822" evidence="7">
    <location>
        <begin position="16"/>
        <end position="1296"/>
    </location>
</feature>
<evidence type="ECO:0000256" key="6">
    <source>
        <dbReference type="ARBA" id="ARBA00022840"/>
    </source>
</evidence>
<evidence type="ECO:0000313" key="14">
    <source>
        <dbReference type="Proteomes" id="UP001604336"/>
    </source>
</evidence>
<evidence type="ECO:0000259" key="9">
    <source>
        <dbReference type="Pfam" id="PF18052"/>
    </source>
</evidence>
<dbReference type="Gene3D" id="1.10.10.10">
    <property type="entry name" value="Winged helix-like DNA-binding domain superfamily/Winged helix DNA-binding domain"/>
    <property type="match status" value="1"/>
</dbReference>
<keyword evidence="2" id="KW-0433">Leucine-rich repeat</keyword>
<evidence type="ECO:0000256" key="4">
    <source>
        <dbReference type="ARBA" id="ARBA00022741"/>
    </source>
</evidence>
<dbReference type="InterPro" id="IPR027417">
    <property type="entry name" value="P-loop_NTPase"/>
</dbReference>
<dbReference type="InterPro" id="IPR032675">
    <property type="entry name" value="LRR_dom_sf"/>
</dbReference>
<keyword evidence="3" id="KW-0677">Repeat</keyword>
<feature type="domain" description="R13L1/DRL21-like LRR repeat region" evidence="12">
    <location>
        <begin position="577"/>
        <end position="732"/>
    </location>
</feature>
<evidence type="ECO:0000259" key="11">
    <source>
        <dbReference type="Pfam" id="PF23598"/>
    </source>
</evidence>
<accession>A0ABD1RR74</accession>
<dbReference type="Pfam" id="PF23559">
    <property type="entry name" value="WHD_DRP"/>
    <property type="match status" value="1"/>
</dbReference>